<keyword evidence="7" id="KW-1185">Reference proteome</keyword>
<evidence type="ECO:0000256" key="2">
    <source>
        <dbReference type="ARBA" id="ARBA00022823"/>
    </source>
</evidence>
<dbReference type="PANTHER" id="PTHR11715:SF3">
    <property type="entry name" value="GLYCINE CLEAVAGE SYSTEM H PROTEIN-RELATED"/>
    <property type="match status" value="1"/>
</dbReference>
<dbReference type="SUPFAM" id="SSF51230">
    <property type="entry name" value="Single hybrid motif"/>
    <property type="match status" value="1"/>
</dbReference>
<dbReference type="InterPro" id="IPR000089">
    <property type="entry name" value="Biotin_lipoyl"/>
</dbReference>
<name>A0A7L9U0D3_9BURK</name>
<dbReference type="Proteomes" id="UP000593875">
    <property type="component" value="Chromosome"/>
</dbReference>
<gene>
    <name evidence="3 6" type="primary">gcvH</name>
    <name evidence="6" type="ORF">LPB04_15630</name>
</gene>
<evidence type="ECO:0000313" key="6">
    <source>
        <dbReference type="EMBL" id="QOL48398.1"/>
    </source>
</evidence>
<comment type="function">
    <text evidence="3">The glycine cleavage system catalyzes the degradation of glycine. The H protein shuttles the methylamine group of glycine from the P protein to the T protein.</text>
</comment>
<evidence type="ECO:0000313" key="7">
    <source>
        <dbReference type="Proteomes" id="UP000593875"/>
    </source>
</evidence>
<dbReference type="NCBIfam" id="NF002270">
    <property type="entry name" value="PRK01202.1"/>
    <property type="match status" value="1"/>
</dbReference>
<comment type="subunit">
    <text evidence="3">The glycine cleavage system is composed of four proteins: P, T, L and H.</text>
</comment>
<sequence>MNIPTDLKYTESHEWVRREADGTLTVGITDFAQDALGDIVFVELPQVGKALTAGQDAAVVESVKAASDIYAPVAGTVTEVNQATADAPDSINTDAFAAWLFKLKPTDAGAYDALMDADAYGKSTGN</sequence>
<feature type="modified residue" description="N6-lipoyllysine" evidence="3 4">
    <location>
        <position position="64"/>
    </location>
</feature>
<dbReference type="CDD" id="cd06848">
    <property type="entry name" value="GCS_H"/>
    <property type="match status" value="1"/>
</dbReference>
<dbReference type="PANTHER" id="PTHR11715">
    <property type="entry name" value="GLYCINE CLEAVAGE SYSTEM H PROTEIN"/>
    <property type="match status" value="1"/>
</dbReference>
<dbReference type="PROSITE" id="PS50968">
    <property type="entry name" value="BIOTINYL_LIPOYL"/>
    <property type="match status" value="1"/>
</dbReference>
<dbReference type="InterPro" id="IPR003016">
    <property type="entry name" value="2-oxoA_DH_lipoyl-BS"/>
</dbReference>
<dbReference type="EMBL" id="CP062941">
    <property type="protein sequence ID" value="QOL48398.1"/>
    <property type="molecule type" value="Genomic_DNA"/>
</dbReference>
<dbReference type="PROSITE" id="PS00189">
    <property type="entry name" value="LIPOYL"/>
    <property type="match status" value="1"/>
</dbReference>
<dbReference type="GO" id="GO:0019464">
    <property type="term" value="P:glycine decarboxylation via glycine cleavage system"/>
    <property type="evidence" value="ECO:0007669"/>
    <property type="project" value="UniProtKB-UniRule"/>
</dbReference>
<feature type="domain" description="Lipoyl-binding" evidence="5">
    <location>
        <begin position="23"/>
        <end position="104"/>
    </location>
</feature>
<evidence type="ECO:0000256" key="3">
    <source>
        <dbReference type="HAMAP-Rule" id="MF_00272"/>
    </source>
</evidence>
<dbReference type="InterPro" id="IPR017453">
    <property type="entry name" value="GCV_H_sub"/>
</dbReference>
<protein>
    <recommendedName>
        <fullName evidence="3">Glycine cleavage system H protein</fullName>
    </recommendedName>
</protein>
<comment type="cofactor">
    <cofactor evidence="3">
        <name>(R)-lipoate</name>
        <dbReference type="ChEBI" id="CHEBI:83088"/>
    </cofactor>
    <text evidence="3">Binds 1 lipoyl cofactor covalently.</text>
</comment>
<dbReference type="GO" id="GO:0005829">
    <property type="term" value="C:cytosol"/>
    <property type="evidence" value="ECO:0007669"/>
    <property type="project" value="TreeGrafter"/>
</dbReference>
<dbReference type="InterPro" id="IPR033753">
    <property type="entry name" value="GCV_H/Fam206"/>
</dbReference>
<dbReference type="InterPro" id="IPR002930">
    <property type="entry name" value="GCV_H"/>
</dbReference>
<reference evidence="6 7" key="1">
    <citation type="submission" date="2020-10" db="EMBL/GenBank/DDBJ databases">
        <title>Genome sequencing of Massilia sp. LPB0304.</title>
        <authorList>
            <person name="Kim J."/>
        </authorList>
    </citation>
    <scope>NUCLEOTIDE SEQUENCE [LARGE SCALE GENOMIC DNA]</scope>
    <source>
        <strain evidence="6 7">LPB0304</strain>
    </source>
</reference>
<evidence type="ECO:0000259" key="5">
    <source>
        <dbReference type="PROSITE" id="PS50968"/>
    </source>
</evidence>
<dbReference type="RefSeq" id="WP_193685441.1">
    <property type="nucleotide sequence ID" value="NZ_CP062941.1"/>
</dbReference>
<keyword evidence="2 3" id="KW-0450">Lipoyl</keyword>
<dbReference type="Gene3D" id="2.40.50.100">
    <property type="match status" value="1"/>
</dbReference>
<organism evidence="6 7">
    <name type="scientific">Massilia litorea</name>
    <dbReference type="NCBI Taxonomy" id="2769491"/>
    <lineage>
        <taxon>Bacteria</taxon>
        <taxon>Pseudomonadati</taxon>
        <taxon>Pseudomonadota</taxon>
        <taxon>Betaproteobacteria</taxon>
        <taxon>Burkholderiales</taxon>
        <taxon>Oxalobacteraceae</taxon>
        <taxon>Telluria group</taxon>
        <taxon>Massilia</taxon>
    </lineage>
</organism>
<dbReference type="KEGG" id="mlir:LPB04_15630"/>
<evidence type="ECO:0000256" key="4">
    <source>
        <dbReference type="PIRSR" id="PIRSR617453-50"/>
    </source>
</evidence>
<accession>A0A7L9U0D3</accession>
<dbReference type="GO" id="GO:0009249">
    <property type="term" value="P:protein lipoylation"/>
    <property type="evidence" value="ECO:0007669"/>
    <property type="project" value="TreeGrafter"/>
</dbReference>
<proteinExistence type="inferred from homology"/>
<dbReference type="GO" id="GO:0005960">
    <property type="term" value="C:glycine cleavage complex"/>
    <property type="evidence" value="ECO:0007669"/>
    <property type="project" value="InterPro"/>
</dbReference>
<comment type="similarity">
    <text evidence="1 3">Belongs to the GcvH family.</text>
</comment>
<dbReference type="InterPro" id="IPR011053">
    <property type="entry name" value="Single_hybrid_motif"/>
</dbReference>
<dbReference type="Pfam" id="PF01597">
    <property type="entry name" value="GCV_H"/>
    <property type="match status" value="1"/>
</dbReference>
<evidence type="ECO:0000256" key="1">
    <source>
        <dbReference type="ARBA" id="ARBA00009249"/>
    </source>
</evidence>
<dbReference type="AlphaFoldDB" id="A0A7L9U0D3"/>
<dbReference type="NCBIfam" id="TIGR00527">
    <property type="entry name" value="gcvH"/>
    <property type="match status" value="1"/>
</dbReference>
<dbReference type="HAMAP" id="MF_00272">
    <property type="entry name" value="GcvH"/>
    <property type="match status" value="1"/>
</dbReference>